<dbReference type="InterPro" id="IPR053967">
    <property type="entry name" value="LlgE_F_G-like_D1"/>
</dbReference>
<keyword evidence="10" id="KW-0966">Cell projection</keyword>
<dbReference type="GO" id="GO:0030694">
    <property type="term" value="C:bacterial-type flagellum basal body, rod"/>
    <property type="evidence" value="ECO:0007669"/>
    <property type="project" value="UniProtKB-UniRule"/>
</dbReference>
<evidence type="ECO:0000259" key="9">
    <source>
        <dbReference type="Pfam" id="PF22692"/>
    </source>
</evidence>
<evidence type="ECO:0000259" key="7">
    <source>
        <dbReference type="Pfam" id="PF00460"/>
    </source>
</evidence>
<organism evidence="10 11">
    <name type="scientific">Aquicella lusitana</name>
    <dbReference type="NCBI Taxonomy" id="254246"/>
    <lineage>
        <taxon>Bacteria</taxon>
        <taxon>Pseudomonadati</taxon>
        <taxon>Pseudomonadota</taxon>
        <taxon>Gammaproteobacteria</taxon>
        <taxon>Legionellales</taxon>
        <taxon>Coxiellaceae</taxon>
        <taxon>Aquicella</taxon>
    </lineage>
</organism>
<evidence type="ECO:0000256" key="6">
    <source>
        <dbReference type="RuleBase" id="RU362116"/>
    </source>
</evidence>
<dbReference type="OrthoDB" id="9804559at2"/>
<comment type="subunit">
    <text evidence="4 6">The basal body constitutes a major portion of the flagellar organelle and consists of five rings (E,L,P,S, and M) mounted on a central rod. The rod consists of about 26 subunits of FlgG in the distal portion, and FlgB, FlgC and FlgF are thought to build up the proximal portion of the rod with about 6 subunits each.</text>
</comment>
<keyword evidence="10" id="KW-0969">Cilium</keyword>
<name>A0A370GAA2_9COXI</name>
<evidence type="ECO:0000256" key="2">
    <source>
        <dbReference type="ARBA" id="ARBA00009677"/>
    </source>
</evidence>
<dbReference type="AlphaFoldDB" id="A0A370GAA2"/>
<dbReference type="Pfam" id="PF22692">
    <property type="entry name" value="LlgE_F_G_D1"/>
    <property type="match status" value="1"/>
</dbReference>
<dbReference type="Pfam" id="PF06429">
    <property type="entry name" value="Flg_bbr_C"/>
    <property type="match status" value="1"/>
</dbReference>
<accession>A0A370GAA2</accession>
<sequence length="246" mass="26683">MVDKALFIGSSGAKDSMHELEILANNLANITTTGFRADHEVIKQVPINENNKQTRFYSSVDKSFSNFEPGPITETGRDLDVAISGQGFIAVQSKSGQEAFTRAGDLQLKNGFLTTQAGDLVLGSSGVVNVPDQAQRIALGQDGTITVKIAGQTDMVNIDRIKLVNPDISKLHKGIDGLFYLAEGESARQDNSVRVRPGALEGSNVNAVEALTDLIELSRRFEMHTHLMKDFKDNASKANQILSLPR</sequence>
<dbReference type="SUPFAM" id="SSF117143">
    <property type="entry name" value="Flagellar hook protein flgE"/>
    <property type="match status" value="1"/>
</dbReference>
<dbReference type="EMBL" id="QQAX01000025">
    <property type="protein sequence ID" value="RDI39959.1"/>
    <property type="molecule type" value="Genomic_DNA"/>
</dbReference>
<feature type="domain" description="Flagellar basal-body/hook protein C-terminal" evidence="8">
    <location>
        <begin position="197"/>
        <end position="241"/>
    </location>
</feature>
<dbReference type="NCBIfam" id="NF009280">
    <property type="entry name" value="PRK12640.1"/>
    <property type="match status" value="1"/>
</dbReference>
<gene>
    <name evidence="10" type="ORF">C8D86_12520</name>
</gene>
<evidence type="ECO:0000256" key="4">
    <source>
        <dbReference type="ARBA" id="ARBA00038560"/>
    </source>
</evidence>
<feature type="domain" description="Flagellar hook protein FlgE/F/G-like D1" evidence="9">
    <location>
        <begin position="82"/>
        <end position="147"/>
    </location>
</feature>
<dbReference type="RefSeq" id="WP_114835167.1">
    <property type="nucleotide sequence ID" value="NZ_LR699116.1"/>
</dbReference>
<dbReference type="Pfam" id="PF00460">
    <property type="entry name" value="Flg_bb_rod"/>
    <property type="match status" value="1"/>
</dbReference>
<dbReference type="PANTHER" id="PTHR30435">
    <property type="entry name" value="FLAGELLAR PROTEIN"/>
    <property type="match status" value="1"/>
</dbReference>
<reference evidence="10 11" key="1">
    <citation type="submission" date="2018-07" db="EMBL/GenBank/DDBJ databases">
        <title>Genomic Encyclopedia of Type Strains, Phase IV (KMG-IV): sequencing the most valuable type-strain genomes for metagenomic binning, comparative biology and taxonomic classification.</title>
        <authorList>
            <person name="Goeker M."/>
        </authorList>
    </citation>
    <scope>NUCLEOTIDE SEQUENCE [LARGE SCALE GENOMIC DNA]</scope>
    <source>
        <strain evidence="10 11">DSM 16500</strain>
    </source>
</reference>
<dbReference type="NCBIfam" id="TIGR03506">
    <property type="entry name" value="FlgEFG_subfam"/>
    <property type="match status" value="1"/>
</dbReference>
<dbReference type="InterPro" id="IPR037925">
    <property type="entry name" value="FlgE/F/G-like"/>
</dbReference>
<dbReference type="GO" id="GO:0071978">
    <property type="term" value="P:bacterial-type flagellum-dependent swarming motility"/>
    <property type="evidence" value="ECO:0007669"/>
    <property type="project" value="TreeGrafter"/>
</dbReference>
<dbReference type="InterPro" id="IPR010930">
    <property type="entry name" value="Flg_bb/hook_C_dom"/>
</dbReference>
<comment type="subcellular location">
    <subcellularLocation>
        <location evidence="1 6">Bacterial flagellum basal body</location>
    </subcellularLocation>
</comment>
<evidence type="ECO:0000259" key="8">
    <source>
        <dbReference type="Pfam" id="PF06429"/>
    </source>
</evidence>
<keyword evidence="11" id="KW-1185">Reference proteome</keyword>
<comment type="similarity">
    <text evidence="2 6">Belongs to the flagella basal body rod proteins family.</text>
</comment>
<protein>
    <recommendedName>
        <fullName evidence="5 6">Flagellar basal-body rod protein FlgF</fullName>
    </recommendedName>
</protein>
<dbReference type="PANTHER" id="PTHR30435:SF18">
    <property type="entry name" value="FLAGELLAR BASAL-BODY ROD PROTEIN FLGF"/>
    <property type="match status" value="1"/>
</dbReference>
<evidence type="ECO:0000256" key="5">
    <source>
        <dbReference type="ARBA" id="ARBA00040228"/>
    </source>
</evidence>
<dbReference type="InterPro" id="IPR020013">
    <property type="entry name" value="Flagellar_FlgE/F/G"/>
</dbReference>
<comment type="caution">
    <text evidence="10">The sequence shown here is derived from an EMBL/GenBank/DDBJ whole genome shotgun (WGS) entry which is preliminary data.</text>
</comment>
<proteinExistence type="inferred from homology"/>
<keyword evidence="10" id="KW-0282">Flagellum</keyword>
<evidence type="ECO:0000313" key="10">
    <source>
        <dbReference type="EMBL" id="RDI39959.1"/>
    </source>
</evidence>
<evidence type="ECO:0000256" key="3">
    <source>
        <dbReference type="ARBA" id="ARBA00023143"/>
    </source>
</evidence>
<keyword evidence="3 6" id="KW-0975">Bacterial flagellum</keyword>
<evidence type="ECO:0000256" key="1">
    <source>
        <dbReference type="ARBA" id="ARBA00004117"/>
    </source>
</evidence>
<feature type="domain" description="Flagellar basal body rod protein N-terminal" evidence="7">
    <location>
        <begin position="9"/>
        <end position="36"/>
    </location>
</feature>
<dbReference type="Proteomes" id="UP000254720">
    <property type="component" value="Unassembled WGS sequence"/>
</dbReference>
<evidence type="ECO:0000313" key="11">
    <source>
        <dbReference type="Proteomes" id="UP000254720"/>
    </source>
</evidence>
<dbReference type="InterPro" id="IPR001444">
    <property type="entry name" value="Flag_bb_rod_N"/>
</dbReference>